<keyword evidence="1" id="KW-1133">Transmembrane helix</keyword>
<proteinExistence type="predicted"/>
<dbReference type="AlphaFoldDB" id="A0A1H6LEW6"/>
<gene>
    <name evidence="2" type="ORF">SAMN02927937_01685</name>
</gene>
<protein>
    <submittedName>
        <fullName evidence="2">Uncharacterized protein</fullName>
    </submittedName>
</protein>
<keyword evidence="3" id="KW-1185">Reference proteome</keyword>
<keyword evidence="1" id="KW-0472">Membrane</keyword>
<accession>A0A1H6LEW6</accession>
<evidence type="ECO:0000313" key="2">
    <source>
        <dbReference type="EMBL" id="SEH83797.1"/>
    </source>
</evidence>
<name>A0A1H6LEW6_9FLAO</name>
<reference evidence="2 3" key="1">
    <citation type="submission" date="2016-10" db="EMBL/GenBank/DDBJ databases">
        <authorList>
            <person name="de Groot N.N."/>
        </authorList>
    </citation>
    <scope>NUCLEOTIDE SEQUENCE [LARGE SCALE GENOMIC DNA]</scope>
    <source>
        <strain evidence="2 3">CGMCC 1.10825</strain>
    </source>
</reference>
<keyword evidence="1" id="KW-0812">Transmembrane</keyword>
<evidence type="ECO:0000256" key="1">
    <source>
        <dbReference type="SAM" id="Phobius"/>
    </source>
</evidence>
<evidence type="ECO:0000313" key="3">
    <source>
        <dbReference type="Proteomes" id="UP000199634"/>
    </source>
</evidence>
<organism evidence="2 3">
    <name type="scientific">Paenimyroides marinum</name>
    <dbReference type="NCBI Taxonomy" id="1159016"/>
    <lineage>
        <taxon>Bacteria</taxon>
        <taxon>Pseudomonadati</taxon>
        <taxon>Bacteroidota</taxon>
        <taxon>Flavobacteriia</taxon>
        <taxon>Flavobacteriales</taxon>
        <taxon>Flavobacteriaceae</taxon>
        <taxon>Paenimyroides</taxon>
    </lineage>
</organism>
<dbReference type="EMBL" id="FNXE01000022">
    <property type="protein sequence ID" value="SEH83797.1"/>
    <property type="molecule type" value="Genomic_DNA"/>
</dbReference>
<dbReference type="RefSeq" id="WP_177165058.1">
    <property type="nucleotide sequence ID" value="NZ_FNXE01000022.1"/>
</dbReference>
<dbReference type="Proteomes" id="UP000199634">
    <property type="component" value="Unassembled WGS sequence"/>
</dbReference>
<dbReference type="STRING" id="1159016.SAMN02927937_01685"/>
<sequence>MFEFQQFIAFLIGLGVLTMGFWLMFFLVSFVFYWAAGGAIDLIKERKAKREEA</sequence>
<feature type="transmembrane region" description="Helical" evidence="1">
    <location>
        <begin position="6"/>
        <end position="36"/>
    </location>
</feature>